<dbReference type="EMBL" id="CAXKWB010000715">
    <property type="protein sequence ID" value="CAL4062071.1"/>
    <property type="molecule type" value="Genomic_DNA"/>
</dbReference>
<sequence>MEVHARESTPRSKINKKEQNELQIVEEVAIDENWWPPEERKVMLEAMKTQIPVTGRFTRVGYLTHLRRTKWEDVLSSVNKKTQGNSRTTKQCQDQFHRILNKVGTIKSLNQILDEALSLASDPGALRREVLQARHRFVRDYMSKHKGEEDCTMMSANRVWLSLPAEEKDKWEEEYKNELQLKGLLDVKTKSKKLEGPENCKFPFELYRERRAAKGEELSSSFAKSKYASLALKKKLPFIVESIRQQKIYEVEASKYLEKNPTWKKIKAHGPTVKEVRDYLE</sequence>
<evidence type="ECO:0000313" key="3">
    <source>
        <dbReference type="Proteomes" id="UP001497623"/>
    </source>
</evidence>
<organism evidence="2 3">
    <name type="scientific">Meganyctiphanes norvegica</name>
    <name type="common">Northern krill</name>
    <name type="synonym">Thysanopoda norvegica</name>
    <dbReference type="NCBI Taxonomy" id="48144"/>
    <lineage>
        <taxon>Eukaryota</taxon>
        <taxon>Metazoa</taxon>
        <taxon>Ecdysozoa</taxon>
        <taxon>Arthropoda</taxon>
        <taxon>Crustacea</taxon>
        <taxon>Multicrustacea</taxon>
        <taxon>Malacostraca</taxon>
        <taxon>Eumalacostraca</taxon>
        <taxon>Eucarida</taxon>
        <taxon>Euphausiacea</taxon>
        <taxon>Euphausiidae</taxon>
        <taxon>Meganyctiphanes</taxon>
    </lineage>
</organism>
<reference evidence="2 3" key="1">
    <citation type="submission" date="2024-05" db="EMBL/GenBank/DDBJ databases">
        <authorList>
            <person name="Wallberg A."/>
        </authorList>
    </citation>
    <scope>NUCLEOTIDE SEQUENCE [LARGE SCALE GENOMIC DNA]</scope>
</reference>
<protein>
    <recommendedName>
        <fullName evidence="1">Myb-like domain-containing protein</fullName>
    </recommendedName>
</protein>
<dbReference type="Proteomes" id="UP001497623">
    <property type="component" value="Unassembled WGS sequence"/>
</dbReference>
<evidence type="ECO:0000313" key="2">
    <source>
        <dbReference type="EMBL" id="CAL4062071.1"/>
    </source>
</evidence>
<gene>
    <name evidence="2" type="ORF">MNOR_LOCUS2370</name>
</gene>
<comment type="caution">
    <text evidence="2">The sequence shown here is derived from an EMBL/GenBank/DDBJ whole genome shotgun (WGS) entry which is preliminary data.</text>
</comment>
<dbReference type="InterPro" id="IPR001005">
    <property type="entry name" value="SANT/Myb"/>
</dbReference>
<name>A0AAV2PRW4_MEGNR</name>
<evidence type="ECO:0000259" key="1">
    <source>
        <dbReference type="PROSITE" id="PS50090"/>
    </source>
</evidence>
<keyword evidence="3" id="KW-1185">Reference proteome</keyword>
<proteinExistence type="predicted"/>
<feature type="domain" description="Myb-like" evidence="1">
    <location>
        <begin position="35"/>
        <end position="100"/>
    </location>
</feature>
<accession>A0AAV2PRW4</accession>
<dbReference type="AlphaFoldDB" id="A0AAV2PRW4"/>
<dbReference type="PROSITE" id="PS50090">
    <property type="entry name" value="MYB_LIKE"/>
    <property type="match status" value="1"/>
</dbReference>